<organism evidence="3 4">
    <name type="scientific">Paenirhodobacter populi</name>
    <dbReference type="NCBI Taxonomy" id="2306993"/>
    <lineage>
        <taxon>Bacteria</taxon>
        <taxon>Pseudomonadati</taxon>
        <taxon>Pseudomonadota</taxon>
        <taxon>Alphaproteobacteria</taxon>
        <taxon>Rhodobacterales</taxon>
        <taxon>Rhodobacter group</taxon>
        <taxon>Paenirhodobacter</taxon>
    </lineage>
</organism>
<dbReference type="RefSeq" id="WP_128270484.1">
    <property type="nucleotide sequence ID" value="NZ_SAUW01000018.1"/>
</dbReference>
<evidence type="ECO:0000313" key="4">
    <source>
        <dbReference type="Proteomes" id="UP000285710"/>
    </source>
</evidence>
<dbReference type="EMBL" id="SAUW01000018">
    <property type="protein sequence ID" value="RWR08173.1"/>
    <property type="molecule type" value="Genomic_DNA"/>
</dbReference>
<dbReference type="AlphaFoldDB" id="A0A443IPQ8"/>
<proteinExistence type="predicted"/>
<dbReference type="Proteomes" id="UP000285710">
    <property type="component" value="Unassembled WGS sequence"/>
</dbReference>
<dbReference type="InterPro" id="IPR049809">
    <property type="entry name" value="YehF/YfeS-like_WGR"/>
</dbReference>
<name>A0A443IPQ8_9RHOB</name>
<dbReference type="PROSITE" id="PS51977">
    <property type="entry name" value="WGR"/>
    <property type="match status" value="1"/>
</dbReference>
<dbReference type="CDD" id="cd07996">
    <property type="entry name" value="WGR_MMR_like"/>
    <property type="match status" value="1"/>
</dbReference>
<feature type="domain" description="WGR" evidence="2">
    <location>
        <begin position="1"/>
        <end position="102"/>
    </location>
</feature>
<dbReference type="SMART" id="SM00773">
    <property type="entry name" value="WGR"/>
    <property type="match status" value="1"/>
</dbReference>
<evidence type="ECO:0000259" key="2">
    <source>
        <dbReference type="PROSITE" id="PS51977"/>
    </source>
</evidence>
<comment type="caution">
    <text evidence="3">The sequence shown here is derived from an EMBL/GenBank/DDBJ whole genome shotgun (WGS) entry which is preliminary data.</text>
</comment>
<sequence length="104" mass="11467">MQQDDHRSFHLLRIDAGCNMRRFYAASVQPTLFGGVSVIRNWGRIGSSGRMRIETFDEADQADDALDTLIRTKRRRGYRSAEAIGGGQSDAEPSGLNAPGKPDV</sequence>
<keyword evidence="4" id="KW-1185">Reference proteome</keyword>
<evidence type="ECO:0000313" key="3">
    <source>
        <dbReference type="EMBL" id="RWR08173.1"/>
    </source>
</evidence>
<dbReference type="Gene3D" id="2.20.140.10">
    <property type="entry name" value="WGR domain"/>
    <property type="match status" value="1"/>
</dbReference>
<reference evidence="3 4" key="2">
    <citation type="submission" date="2019-01" db="EMBL/GenBank/DDBJ databases">
        <authorList>
            <person name="Li Y."/>
        </authorList>
    </citation>
    <scope>NUCLEOTIDE SEQUENCE [LARGE SCALE GENOMIC DNA]</scope>
    <source>
        <strain evidence="3 4">2D-5</strain>
    </source>
</reference>
<dbReference type="InterPro" id="IPR036930">
    <property type="entry name" value="WGR_dom_sf"/>
</dbReference>
<dbReference type="Pfam" id="PF05406">
    <property type="entry name" value="WGR"/>
    <property type="match status" value="1"/>
</dbReference>
<accession>A0A443IPQ8</accession>
<evidence type="ECO:0000256" key="1">
    <source>
        <dbReference type="SAM" id="MobiDB-lite"/>
    </source>
</evidence>
<protein>
    <submittedName>
        <fullName evidence="3">WGR domain-containing protein</fullName>
    </submittedName>
</protein>
<feature type="region of interest" description="Disordered" evidence="1">
    <location>
        <begin position="77"/>
        <end position="104"/>
    </location>
</feature>
<dbReference type="InterPro" id="IPR008893">
    <property type="entry name" value="WGR_domain"/>
</dbReference>
<gene>
    <name evidence="3" type="ORF">D2T33_16245</name>
</gene>
<reference evidence="3 4" key="1">
    <citation type="submission" date="2019-01" db="EMBL/GenBank/DDBJ databases">
        <title>Sinorhodobacter populi sp. nov. isolated from the symptomatic bark tissue of Populus euramericana canker.</title>
        <authorList>
            <person name="Xu G."/>
        </authorList>
    </citation>
    <scope>NUCLEOTIDE SEQUENCE [LARGE SCALE GENOMIC DNA]</scope>
    <source>
        <strain evidence="3 4">2D-5</strain>
    </source>
</reference>
<dbReference type="SUPFAM" id="SSF142921">
    <property type="entry name" value="WGR domain-like"/>
    <property type="match status" value="1"/>
</dbReference>